<evidence type="ECO:0000313" key="1">
    <source>
        <dbReference type="EMBL" id="KAK3184876.1"/>
    </source>
</evidence>
<organism evidence="1 2">
    <name type="scientific">Dipteronia sinensis</name>
    <dbReference type="NCBI Taxonomy" id="43782"/>
    <lineage>
        <taxon>Eukaryota</taxon>
        <taxon>Viridiplantae</taxon>
        <taxon>Streptophyta</taxon>
        <taxon>Embryophyta</taxon>
        <taxon>Tracheophyta</taxon>
        <taxon>Spermatophyta</taxon>
        <taxon>Magnoliopsida</taxon>
        <taxon>eudicotyledons</taxon>
        <taxon>Gunneridae</taxon>
        <taxon>Pentapetalae</taxon>
        <taxon>rosids</taxon>
        <taxon>malvids</taxon>
        <taxon>Sapindales</taxon>
        <taxon>Sapindaceae</taxon>
        <taxon>Hippocastanoideae</taxon>
        <taxon>Acereae</taxon>
        <taxon>Dipteronia</taxon>
    </lineage>
</organism>
<name>A0AAE0DST4_9ROSI</name>
<accession>A0AAE0DST4</accession>
<comment type="caution">
    <text evidence="1">The sequence shown here is derived from an EMBL/GenBank/DDBJ whole genome shotgun (WGS) entry which is preliminary data.</text>
</comment>
<dbReference type="AlphaFoldDB" id="A0AAE0DST4"/>
<sequence>MREQTREDEACFGLPLCLCYPLHYDPPNIELQRVLHKVENDGGLSVDVSPVGYGDEGITEEDILEVL</sequence>
<dbReference type="Proteomes" id="UP001281410">
    <property type="component" value="Unassembled WGS sequence"/>
</dbReference>
<proteinExistence type="predicted"/>
<keyword evidence="2" id="KW-1185">Reference proteome</keyword>
<reference evidence="1" key="1">
    <citation type="journal article" date="2023" name="Plant J.">
        <title>Genome sequences and population genomics provide insights into the demographic history, inbreeding, and mutation load of two 'living fossil' tree species of Dipteronia.</title>
        <authorList>
            <person name="Feng Y."/>
            <person name="Comes H.P."/>
            <person name="Chen J."/>
            <person name="Zhu S."/>
            <person name="Lu R."/>
            <person name="Zhang X."/>
            <person name="Li P."/>
            <person name="Qiu J."/>
            <person name="Olsen K.M."/>
            <person name="Qiu Y."/>
        </authorList>
    </citation>
    <scope>NUCLEOTIDE SEQUENCE</scope>
    <source>
        <strain evidence="1">NBL</strain>
    </source>
</reference>
<gene>
    <name evidence="1" type="ORF">Dsin_032162</name>
</gene>
<dbReference type="EMBL" id="JANJYJ010000010">
    <property type="protein sequence ID" value="KAK3184876.1"/>
    <property type="molecule type" value="Genomic_DNA"/>
</dbReference>
<protein>
    <submittedName>
        <fullName evidence="1">Uncharacterized protein</fullName>
    </submittedName>
</protein>
<evidence type="ECO:0000313" key="2">
    <source>
        <dbReference type="Proteomes" id="UP001281410"/>
    </source>
</evidence>